<gene>
    <name evidence="3" type="ORF">AAAT34_02680</name>
</gene>
<name>A0ABV1FNK5_9BACT</name>
<dbReference type="SUPFAM" id="SSF89392">
    <property type="entry name" value="Prokaryotic lipoproteins and lipoprotein localization factors"/>
    <property type="match status" value="1"/>
</dbReference>
<comment type="caution">
    <text evidence="3">The sequence shown here is derived from an EMBL/GenBank/DDBJ whole genome shotgun (WGS) entry which is preliminary data.</text>
</comment>
<evidence type="ECO:0000313" key="3">
    <source>
        <dbReference type="EMBL" id="MEQ2485958.1"/>
    </source>
</evidence>
<dbReference type="EMBL" id="JBBNFP010000005">
    <property type="protein sequence ID" value="MEQ2485958.1"/>
    <property type="molecule type" value="Genomic_DNA"/>
</dbReference>
<keyword evidence="1 2" id="KW-0732">Signal</keyword>
<dbReference type="Pfam" id="PF16584">
    <property type="entry name" value="LolA_2"/>
    <property type="match status" value="1"/>
</dbReference>
<evidence type="ECO:0000313" key="4">
    <source>
        <dbReference type="Proteomes" id="UP001487296"/>
    </source>
</evidence>
<protein>
    <submittedName>
        <fullName evidence="3">LolA-like putative outer membrane lipoprotein chaperone</fullName>
    </submittedName>
</protein>
<feature type="signal peptide" evidence="2">
    <location>
        <begin position="1"/>
        <end position="20"/>
    </location>
</feature>
<sequence length="203" mass="22475">MKKSIIILLLAALQTIGTYAQNPALACKVLDKTAAIVGNKRGASAHFKLSGAKMGTASGTIAIKGSMFHARTSQAIVWYNGKTQWSYLKSTNEVNVSNPSDAQRMRMNPYAFITMYKSGYKLGVTTKGSNYVVHMVAQNSRKSVKEIYLTVNSKSYVPRTIKVKEGSSWMTITLSQFQTKNIPNSTFIFKQKEFPSAEVIDLR</sequence>
<evidence type="ECO:0000256" key="2">
    <source>
        <dbReference type="SAM" id="SignalP"/>
    </source>
</evidence>
<keyword evidence="4" id="KW-1185">Reference proteome</keyword>
<dbReference type="Proteomes" id="UP001487296">
    <property type="component" value="Unassembled WGS sequence"/>
</dbReference>
<dbReference type="InterPro" id="IPR029046">
    <property type="entry name" value="LolA/LolB/LppX"/>
</dbReference>
<organism evidence="3 4">
    <name type="scientific">Hallella faecis</name>
    <dbReference type="NCBI Taxonomy" id="2841596"/>
    <lineage>
        <taxon>Bacteria</taxon>
        <taxon>Pseudomonadati</taxon>
        <taxon>Bacteroidota</taxon>
        <taxon>Bacteroidia</taxon>
        <taxon>Bacteroidales</taxon>
        <taxon>Prevotellaceae</taxon>
        <taxon>Hallella</taxon>
    </lineage>
</organism>
<dbReference type="InterPro" id="IPR004564">
    <property type="entry name" value="OM_lipoprot_carrier_LolA-like"/>
</dbReference>
<dbReference type="Gene3D" id="2.50.20.10">
    <property type="entry name" value="Lipoprotein localisation LolA/LolB/LppX"/>
    <property type="match status" value="1"/>
</dbReference>
<feature type="chain" id="PRO_5046042711" evidence="2">
    <location>
        <begin position="21"/>
        <end position="203"/>
    </location>
</feature>
<dbReference type="CDD" id="cd16325">
    <property type="entry name" value="LolA"/>
    <property type="match status" value="1"/>
</dbReference>
<dbReference type="PANTHER" id="PTHR35869:SF1">
    <property type="entry name" value="OUTER-MEMBRANE LIPOPROTEIN CARRIER PROTEIN"/>
    <property type="match status" value="1"/>
</dbReference>
<accession>A0ABV1FNK5</accession>
<proteinExistence type="predicted"/>
<dbReference type="RefSeq" id="WP_215758898.1">
    <property type="nucleotide sequence ID" value="NZ_JAHKBE010000004.1"/>
</dbReference>
<evidence type="ECO:0000256" key="1">
    <source>
        <dbReference type="ARBA" id="ARBA00022729"/>
    </source>
</evidence>
<dbReference type="PANTHER" id="PTHR35869">
    <property type="entry name" value="OUTER-MEMBRANE LIPOPROTEIN CARRIER PROTEIN"/>
    <property type="match status" value="1"/>
</dbReference>
<reference evidence="3 4" key="1">
    <citation type="submission" date="2024-04" db="EMBL/GenBank/DDBJ databases">
        <title>Human intestinal bacterial collection.</title>
        <authorList>
            <person name="Pauvert C."/>
            <person name="Hitch T.C.A."/>
            <person name="Clavel T."/>
        </authorList>
    </citation>
    <scope>NUCLEOTIDE SEQUENCE [LARGE SCALE GENOMIC DNA]</scope>
    <source>
        <strain evidence="3 4">CLA-AA-H145</strain>
    </source>
</reference>